<proteinExistence type="predicted"/>
<sequence length="31" mass="3288">HHGDWGAIAVSAEPLEEARALVKDELLASDS</sequence>
<evidence type="ECO:0000313" key="1">
    <source>
        <dbReference type="EMBL" id="SVD58031.1"/>
    </source>
</evidence>
<gene>
    <name evidence="1" type="ORF">METZ01_LOCUS410885</name>
</gene>
<feature type="non-terminal residue" evidence="1">
    <location>
        <position position="1"/>
    </location>
</feature>
<dbReference type="EMBL" id="UINC01159757">
    <property type="protein sequence ID" value="SVD58031.1"/>
    <property type="molecule type" value="Genomic_DNA"/>
</dbReference>
<organism evidence="1">
    <name type="scientific">marine metagenome</name>
    <dbReference type="NCBI Taxonomy" id="408172"/>
    <lineage>
        <taxon>unclassified sequences</taxon>
        <taxon>metagenomes</taxon>
        <taxon>ecological metagenomes</taxon>
    </lineage>
</organism>
<name>A0A382WIY1_9ZZZZ</name>
<accession>A0A382WIY1</accession>
<dbReference type="AlphaFoldDB" id="A0A382WIY1"/>
<reference evidence="1" key="1">
    <citation type="submission" date="2018-05" db="EMBL/GenBank/DDBJ databases">
        <authorList>
            <person name="Lanie J.A."/>
            <person name="Ng W.-L."/>
            <person name="Kazmierczak K.M."/>
            <person name="Andrzejewski T.M."/>
            <person name="Davidsen T.M."/>
            <person name="Wayne K.J."/>
            <person name="Tettelin H."/>
            <person name="Glass J.I."/>
            <person name="Rusch D."/>
            <person name="Podicherti R."/>
            <person name="Tsui H.-C.T."/>
            <person name="Winkler M.E."/>
        </authorList>
    </citation>
    <scope>NUCLEOTIDE SEQUENCE</scope>
</reference>
<protein>
    <submittedName>
        <fullName evidence="1">Uncharacterized protein</fullName>
    </submittedName>
</protein>